<name>A0ABW8E130_9PSED</name>
<protein>
    <submittedName>
        <fullName evidence="2">Uncharacterized protein</fullName>
    </submittedName>
</protein>
<dbReference type="EMBL" id="JBIUWZ010000016">
    <property type="protein sequence ID" value="MFJ2679006.1"/>
    <property type="molecule type" value="Genomic_DNA"/>
</dbReference>
<organism evidence="2 3">
    <name type="scientific">Pseudomonas sivasensis</name>
    <dbReference type="NCBI Taxonomy" id="1880678"/>
    <lineage>
        <taxon>Bacteria</taxon>
        <taxon>Pseudomonadati</taxon>
        <taxon>Pseudomonadota</taxon>
        <taxon>Gammaproteobacteria</taxon>
        <taxon>Pseudomonadales</taxon>
        <taxon>Pseudomonadaceae</taxon>
        <taxon>Pseudomonas</taxon>
    </lineage>
</organism>
<feature type="region of interest" description="Disordered" evidence="1">
    <location>
        <begin position="1"/>
        <end position="28"/>
    </location>
</feature>
<proteinExistence type="predicted"/>
<dbReference type="RefSeq" id="WP_260366761.1">
    <property type="nucleotide sequence ID" value="NZ_JAOAQN010000003.1"/>
</dbReference>
<comment type="caution">
    <text evidence="2">The sequence shown here is derived from an EMBL/GenBank/DDBJ whole genome shotgun (WGS) entry which is preliminary data.</text>
</comment>
<reference evidence="2 3" key="1">
    <citation type="submission" date="2024-10" db="EMBL/GenBank/DDBJ databases">
        <title>The Natural Products Discovery Center: Release of the First 8490 Sequenced Strains for Exploring Actinobacteria Biosynthetic Diversity.</title>
        <authorList>
            <person name="Kalkreuter E."/>
            <person name="Kautsar S.A."/>
            <person name="Yang D."/>
            <person name="Bader C.D."/>
            <person name="Teijaro C.N."/>
            <person name="Fluegel L."/>
            <person name="Davis C.M."/>
            <person name="Simpson J.R."/>
            <person name="Lauterbach L."/>
            <person name="Steele A.D."/>
            <person name="Gui C."/>
            <person name="Meng S."/>
            <person name="Li G."/>
            <person name="Viehrig K."/>
            <person name="Ye F."/>
            <person name="Su P."/>
            <person name="Kiefer A.F."/>
            <person name="Nichols A."/>
            <person name="Cepeda A.J."/>
            <person name="Yan W."/>
            <person name="Fan B."/>
            <person name="Jiang Y."/>
            <person name="Adhikari A."/>
            <person name="Zheng C.-J."/>
            <person name="Schuster L."/>
            <person name="Cowan T.M."/>
            <person name="Smanski M.J."/>
            <person name="Chevrette M.G."/>
            <person name="De Carvalho L.P.S."/>
            <person name="Shen B."/>
        </authorList>
    </citation>
    <scope>NUCLEOTIDE SEQUENCE [LARGE SCALE GENOMIC DNA]</scope>
    <source>
        <strain evidence="2 3">NPDC087581</strain>
    </source>
</reference>
<evidence type="ECO:0000313" key="2">
    <source>
        <dbReference type="EMBL" id="MFJ2679006.1"/>
    </source>
</evidence>
<keyword evidence="3" id="KW-1185">Reference proteome</keyword>
<dbReference type="Proteomes" id="UP001617213">
    <property type="component" value="Unassembled WGS sequence"/>
</dbReference>
<evidence type="ECO:0000256" key="1">
    <source>
        <dbReference type="SAM" id="MobiDB-lite"/>
    </source>
</evidence>
<accession>A0ABW8E130</accession>
<evidence type="ECO:0000313" key="3">
    <source>
        <dbReference type="Proteomes" id="UP001617213"/>
    </source>
</evidence>
<gene>
    <name evidence="2" type="ORF">ACIOWJ_13070</name>
</gene>
<sequence>MSDSISPSKDDKPFEPRGGPLPPRSGSQALPENKWYYLKLQYVDDNGKVQDSFAYFVGNQASWSFWDYISATPSNGDKAKFKNVSSDGNRMQLQLQDGNYLSCRAAPRLWLYRSTQGYSVRWEITGGQLFTDYHDGPVGTSHERIAVPDAYYMRVGDGTPLINCEWVEATD</sequence>